<dbReference type="GO" id="GO:0004190">
    <property type="term" value="F:aspartic-type endopeptidase activity"/>
    <property type="evidence" value="ECO:0007669"/>
    <property type="project" value="UniProtKB-KW"/>
</dbReference>
<keyword evidence="3" id="KW-0064">Aspartyl protease</keyword>
<dbReference type="SUPFAM" id="SSF56672">
    <property type="entry name" value="DNA/RNA polymerases"/>
    <property type="match status" value="1"/>
</dbReference>
<dbReference type="CDD" id="cd09272">
    <property type="entry name" value="RNase_HI_RT_Ty1"/>
    <property type="match status" value="1"/>
</dbReference>
<dbReference type="InterPro" id="IPR013103">
    <property type="entry name" value="RVT_2"/>
</dbReference>
<evidence type="ECO:0000256" key="2">
    <source>
        <dbReference type="ARBA" id="ARBA00022723"/>
    </source>
</evidence>
<dbReference type="InterPro" id="IPR043502">
    <property type="entry name" value="DNA/RNA_pol_sf"/>
</dbReference>
<feature type="compositionally biased region" description="Acidic residues" evidence="5">
    <location>
        <begin position="404"/>
        <end position="413"/>
    </location>
</feature>
<feature type="domain" description="Integrase catalytic" evidence="6">
    <location>
        <begin position="137"/>
        <end position="314"/>
    </location>
</feature>
<dbReference type="InterPro" id="IPR039537">
    <property type="entry name" value="Retrotran_Ty1/copia-like"/>
</dbReference>
<feature type="compositionally biased region" description="Polar residues" evidence="5">
    <location>
        <begin position="414"/>
        <end position="425"/>
    </location>
</feature>
<evidence type="ECO:0000256" key="3">
    <source>
        <dbReference type="ARBA" id="ARBA00022750"/>
    </source>
</evidence>
<dbReference type="SUPFAM" id="SSF53098">
    <property type="entry name" value="Ribonuclease H-like"/>
    <property type="match status" value="1"/>
</dbReference>
<dbReference type="Pfam" id="PF00665">
    <property type="entry name" value="rve"/>
    <property type="match status" value="1"/>
</dbReference>
<dbReference type="AlphaFoldDB" id="A0A5N6PAJ0"/>
<dbReference type="InterPro" id="IPR057670">
    <property type="entry name" value="SH3_retrovirus"/>
</dbReference>
<organism evidence="7 8">
    <name type="scientific">Mikania micrantha</name>
    <name type="common">bitter vine</name>
    <dbReference type="NCBI Taxonomy" id="192012"/>
    <lineage>
        <taxon>Eukaryota</taxon>
        <taxon>Viridiplantae</taxon>
        <taxon>Streptophyta</taxon>
        <taxon>Embryophyta</taxon>
        <taxon>Tracheophyta</taxon>
        <taxon>Spermatophyta</taxon>
        <taxon>Magnoliopsida</taxon>
        <taxon>eudicotyledons</taxon>
        <taxon>Gunneridae</taxon>
        <taxon>Pentapetalae</taxon>
        <taxon>asterids</taxon>
        <taxon>campanulids</taxon>
        <taxon>Asterales</taxon>
        <taxon>Asteraceae</taxon>
        <taxon>Asteroideae</taxon>
        <taxon>Heliantheae alliance</taxon>
        <taxon>Eupatorieae</taxon>
        <taxon>Mikania</taxon>
    </lineage>
</organism>
<gene>
    <name evidence="7" type="ORF">E3N88_13503</name>
</gene>
<reference evidence="7 8" key="1">
    <citation type="submission" date="2019-05" db="EMBL/GenBank/DDBJ databases">
        <title>Mikania micrantha, genome provides insights into the molecular mechanism of rapid growth.</title>
        <authorList>
            <person name="Liu B."/>
        </authorList>
    </citation>
    <scope>NUCLEOTIDE SEQUENCE [LARGE SCALE GENOMIC DNA]</scope>
    <source>
        <strain evidence="7">NLD-2019</strain>
        <tissue evidence="7">Leaf</tissue>
    </source>
</reference>
<evidence type="ECO:0000259" key="6">
    <source>
        <dbReference type="PROSITE" id="PS50994"/>
    </source>
</evidence>
<evidence type="ECO:0000256" key="1">
    <source>
        <dbReference type="ARBA" id="ARBA00022670"/>
    </source>
</evidence>
<comment type="caution">
    <text evidence="7">The sequence shown here is derived from an EMBL/GenBank/DDBJ whole genome shotgun (WGS) entry which is preliminary data.</text>
</comment>
<proteinExistence type="predicted"/>
<protein>
    <recommendedName>
        <fullName evidence="6">Integrase catalytic domain-containing protein</fullName>
    </recommendedName>
</protein>
<dbReference type="PANTHER" id="PTHR42648:SF28">
    <property type="entry name" value="TRANSPOSON-ENCODED PROTEIN WITH RIBONUCLEASE H-LIKE AND RETROVIRUS ZINC FINGER-LIKE DOMAINS"/>
    <property type="match status" value="1"/>
</dbReference>
<dbReference type="InterPro" id="IPR001584">
    <property type="entry name" value="Integrase_cat-core"/>
</dbReference>
<dbReference type="Pfam" id="PF22936">
    <property type="entry name" value="Pol_BBD"/>
    <property type="match status" value="1"/>
</dbReference>
<dbReference type="InterPro" id="IPR054722">
    <property type="entry name" value="PolX-like_BBD"/>
</dbReference>
<dbReference type="InterPro" id="IPR036397">
    <property type="entry name" value="RNaseH_sf"/>
</dbReference>
<dbReference type="Pfam" id="PF13976">
    <property type="entry name" value="gag_pre-integrs"/>
    <property type="match status" value="1"/>
</dbReference>
<dbReference type="InterPro" id="IPR012337">
    <property type="entry name" value="RNaseH-like_sf"/>
</dbReference>
<dbReference type="GO" id="GO:0015074">
    <property type="term" value="P:DNA integration"/>
    <property type="evidence" value="ECO:0007669"/>
    <property type="project" value="InterPro"/>
</dbReference>
<evidence type="ECO:0000313" key="8">
    <source>
        <dbReference type="Proteomes" id="UP000326396"/>
    </source>
</evidence>
<keyword evidence="8" id="KW-1185">Reference proteome</keyword>
<dbReference type="EMBL" id="SZYD01000006">
    <property type="protein sequence ID" value="KAD5962030.1"/>
    <property type="molecule type" value="Genomic_DNA"/>
</dbReference>
<keyword evidence="2" id="KW-0479">Metal-binding</keyword>
<feature type="region of interest" description="Disordered" evidence="5">
    <location>
        <begin position="404"/>
        <end position="430"/>
    </location>
</feature>
<dbReference type="InterPro" id="IPR025724">
    <property type="entry name" value="GAG-pre-integrase_dom"/>
</dbReference>
<dbReference type="Proteomes" id="UP000326396">
    <property type="component" value="Linkage Group LG14"/>
</dbReference>
<evidence type="ECO:0000256" key="5">
    <source>
        <dbReference type="SAM" id="MobiDB-lite"/>
    </source>
</evidence>
<keyword evidence="1" id="KW-0645">Protease</keyword>
<evidence type="ECO:0000256" key="4">
    <source>
        <dbReference type="ARBA" id="ARBA00022801"/>
    </source>
</evidence>
<keyword evidence="4" id="KW-0378">Hydrolase</keyword>
<sequence>MATEGLFGDGWVLDSGCSFHMTYMEESFCDLEKKKMGTVRLGDDRACEILGIGNVLLKLKNGTELMLKSVRYVPDLKRSLISMGTFEKEGMYVCFKDGKAKVIKGSLVMLTGTRRGNNIYVLDGEEASHRVLNVTKTNDSPAQLWHKRLGHISQTGLKELEKQGLLDYFGGASYFLSIMDDHSRRVWVYLLKGKNEAFDKFVEWKTLIEKQTERQVKKLRTDNGLEFCNREFNNYCKKVGIARHLTIPGTPQQNGLVERMNRTLLDRVRCMLDNSGLPKYFWGEAVTTAAYLINRSPSAALEKKTAMEVWSGKKSDYSHLRVFGSLAYAHVSQGKLEPRAQKCVFLGYPEGIKGYRLWRLENPKAIISRDVVFKEDVVYKDLIDQRNFDVGSGDEGDGVQIEVEETGNIEDSSDGTSSSQRTGTEYSLARDRPRRNVVPPLRYTAGDDISAVAFMAAEMEDIFEPLSYDDAISCQEREKWLNAMKDEMDSLWKNGTWVLVDPSAGKKLVKCKWLYKIKEAVENGQPRYKARLVAKAFAQQAGVDYTEIFSPVVKHTSIRLILSIVAAQDLELEQLDVKTAFLHGYLDEQIYMEQPKGFESPGNLNKVCLLKRSLYGIKQSPRQWYKRFDDYIVGQGFRRSEYDQCVYLKEYVTGSFLYLLLYMDDMLIVCKDKSEIEDTKSILMEEFEMKCLGEAKKIIGMEILRDRQNKQLKVCQMSYITKVLKNYGMENSKVVKTPLGLHFKLSNADSPTTADEISYMNKVPYANAVGSLMYLMVCSRPDIGFAVSLVSRYLSNPGKVHWDAVKWILRYLNGTRNVGLVYGSDCENSNQVYGFVDSDFAKDLDKGRSITGYAFKVLGNVVSWKARLQYVVALSTTEAEYIALTEAMKEALWLCKFAGDLGLELNVPMVNCDSQGAVQLAKNSVFMNDNPADMLTKSLSSGAFECCLNSLGIG</sequence>
<dbReference type="Gene3D" id="3.30.420.10">
    <property type="entry name" value="Ribonuclease H-like superfamily/Ribonuclease H"/>
    <property type="match status" value="1"/>
</dbReference>
<accession>A0A5N6PAJ0</accession>
<dbReference type="Pfam" id="PF25597">
    <property type="entry name" value="SH3_retrovirus"/>
    <property type="match status" value="1"/>
</dbReference>
<name>A0A5N6PAJ0_9ASTR</name>
<dbReference type="GO" id="GO:0006508">
    <property type="term" value="P:proteolysis"/>
    <property type="evidence" value="ECO:0007669"/>
    <property type="project" value="UniProtKB-KW"/>
</dbReference>
<dbReference type="GO" id="GO:0046872">
    <property type="term" value="F:metal ion binding"/>
    <property type="evidence" value="ECO:0007669"/>
    <property type="project" value="UniProtKB-KW"/>
</dbReference>
<evidence type="ECO:0000313" key="7">
    <source>
        <dbReference type="EMBL" id="KAD5962030.1"/>
    </source>
</evidence>
<dbReference type="PANTHER" id="PTHR42648">
    <property type="entry name" value="TRANSPOSASE, PUTATIVE-RELATED"/>
    <property type="match status" value="1"/>
</dbReference>
<dbReference type="GO" id="GO:0003676">
    <property type="term" value="F:nucleic acid binding"/>
    <property type="evidence" value="ECO:0007669"/>
    <property type="project" value="InterPro"/>
</dbReference>
<dbReference type="OrthoDB" id="1729718at2759"/>
<dbReference type="PROSITE" id="PS50994">
    <property type="entry name" value="INTEGRASE"/>
    <property type="match status" value="1"/>
</dbReference>
<dbReference type="Pfam" id="PF07727">
    <property type="entry name" value="RVT_2"/>
    <property type="match status" value="1"/>
</dbReference>